<keyword evidence="5 9" id="KW-0560">Oxidoreductase</keyword>
<protein>
    <recommendedName>
        <fullName evidence="9">3-demethoxyubiquinol 3-hydroxylase</fullName>
        <shortName evidence="9">DMQ hydroxylase</shortName>
        <ecNumber evidence="9">1.14.99.60</ecNumber>
    </recommendedName>
    <alternativeName>
        <fullName evidence="9">2-nonaprenyl-3-methyl-6-methoxy-1,4-benzoquinol hydroxylase</fullName>
    </alternativeName>
</protein>
<evidence type="ECO:0000256" key="9">
    <source>
        <dbReference type="HAMAP-Rule" id="MF_01658"/>
    </source>
</evidence>
<dbReference type="SUPFAM" id="SSF47240">
    <property type="entry name" value="Ferritin-like"/>
    <property type="match status" value="1"/>
</dbReference>
<comment type="catalytic activity">
    <reaction evidence="9">
        <text>a 5-methoxy-2-methyl-3-(all-trans-polyprenyl)benzene-1,4-diol + AH2 + O2 = a 3-demethylubiquinol + A + H2O</text>
        <dbReference type="Rhea" id="RHEA:50908"/>
        <dbReference type="Rhea" id="RHEA-COMP:10859"/>
        <dbReference type="Rhea" id="RHEA-COMP:10914"/>
        <dbReference type="ChEBI" id="CHEBI:13193"/>
        <dbReference type="ChEBI" id="CHEBI:15377"/>
        <dbReference type="ChEBI" id="CHEBI:15379"/>
        <dbReference type="ChEBI" id="CHEBI:17499"/>
        <dbReference type="ChEBI" id="CHEBI:84167"/>
        <dbReference type="ChEBI" id="CHEBI:84422"/>
        <dbReference type="EC" id="1.14.99.60"/>
    </reaction>
</comment>
<dbReference type="InterPro" id="IPR009078">
    <property type="entry name" value="Ferritin-like_SF"/>
</dbReference>
<keyword evidence="8 9" id="KW-0472">Membrane</keyword>
<feature type="binding site" evidence="9">
    <location>
        <position position="181"/>
    </location>
    <ligand>
        <name>Fe cation</name>
        <dbReference type="ChEBI" id="CHEBI:24875"/>
        <label>1</label>
    </ligand>
</feature>
<keyword evidence="7 9" id="KW-0503">Monooxygenase</keyword>
<feature type="binding site" evidence="9">
    <location>
        <position position="181"/>
    </location>
    <ligand>
        <name>Fe cation</name>
        <dbReference type="ChEBI" id="CHEBI:24875"/>
        <label>2</label>
    </ligand>
</feature>
<comment type="caution">
    <text evidence="10">The sequence shown here is derived from an EMBL/GenBank/DDBJ whole genome shotgun (WGS) entry which is preliminary data.</text>
</comment>
<evidence type="ECO:0000256" key="5">
    <source>
        <dbReference type="ARBA" id="ARBA00023002"/>
    </source>
</evidence>
<dbReference type="HAMAP" id="MF_01658">
    <property type="entry name" value="COQ7"/>
    <property type="match status" value="1"/>
</dbReference>
<evidence type="ECO:0000313" key="11">
    <source>
        <dbReference type="Proteomes" id="UP000320404"/>
    </source>
</evidence>
<comment type="function">
    <text evidence="9">Catalyzes the hydroxylation of 2-nonaprenyl-3-methyl-6-methoxy-1,4-benzoquinol during ubiquinone biosynthesis.</text>
</comment>
<evidence type="ECO:0000256" key="3">
    <source>
        <dbReference type="ARBA" id="ARBA00022688"/>
    </source>
</evidence>
<comment type="similarity">
    <text evidence="9">Belongs to the COQ7 family.</text>
</comment>
<keyword evidence="4 9" id="KW-0479">Metal-binding</keyword>
<name>A0A520RZJ1_9GAMM</name>
<organism evidence="10 11">
    <name type="scientific">OM182 bacterium</name>
    <dbReference type="NCBI Taxonomy" id="2510334"/>
    <lineage>
        <taxon>Bacteria</taxon>
        <taxon>Pseudomonadati</taxon>
        <taxon>Pseudomonadota</taxon>
        <taxon>Gammaproteobacteria</taxon>
        <taxon>OMG group</taxon>
        <taxon>OM182 clade</taxon>
    </lineage>
</organism>
<evidence type="ECO:0000256" key="2">
    <source>
        <dbReference type="ARBA" id="ARBA00022475"/>
    </source>
</evidence>
<dbReference type="PANTHER" id="PTHR11237:SF4">
    <property type="entry name" value="5-DEMETHOXYUBIQUINONE HYDROXYLASE, MITOCHONDRIAL"/>
    <property type="match status" value="1"/>
</dbReference>
<keyword evidence="3 9" id="KW-0831">Ubiquinone biosynthesis</keyword>
<reference evidence="10 11" key="1">
    <citation type="submission" date="2019-02" db="EMBL/GenBank/DDBJ databases">
        <title>Prokaryotic population dynamics and viral predation in marine succession experiment using metagenomics: the confinement effect.</title>
        <authorList>
            <person name="Haro-Moreno J.M."/>
            <person name="Rodriguez-Valera F."/>
            <person name="Lopez-Perez M."/>
        </authorList>
    </citation>
    <scope>NUCLEOTIDE SEQUENCE [LARGE SCALE GENOMIC DNA]</scope>
    <source>
        <strain evidence="10">MED-G158</strain>
    </source>
</reference>
<evidence type="ECO:0000256" key="4">
    <source>
        <dbReference type="ARBA" id="ARBA00022723"/>
    </source>
</evidence>
<dbReference type="UniPathway" id="UPA00232"/>
<feature type="binding site" evidence="9">
    <location>
        <position position="184"/>
    </location>
    <ligand>
        <name>Fe cation</name>
        <dbReference type="ChEBI" id="CHEBI:24875"/>
        <label>2</label>
    </ligand>
</feature>
<comment type="subcellular location">
    <subcellularLocation>
        <location evidence="9">Cell membrane</location>
        <topology evidence="9">Peripheral membrane protein</topology>
    </subcellularLocation>
</comment>
<dbReference type="EC" id="1.14.99.60" evidence="9"/>
<dbReference type="Proteomes" id="UP000320404">
    <property type="component" value="Unassembled WGS sequence"/>
</dbReference>
<feature type="binding site" evidence="9">
    <location>
        <position position="149"/>
    </location>
    <ligand>
        <name>Fe cation</name>
        <dbReference type="ChEBI" id="CHEBI:24875"/>
        <label>2</label>
    </ligand>
</feature>
<dbReference type="InterPro" id="IPR012347">
    <property type="entry name" value="Ferritin-like"/>
</dbReference>
<evidence type="ECO:0000256" key="1">
    <source>
        <dbReference type="ARBA" id="ARBA00004749"/>
    </source>
</evidence>
<feature type="binding site" evidence="9">
    <location>
        <position position="97"/>
    </location>
    <ligand>
        <name>Fe cation</name>
        <dbReference type="ChEBI" id="CHEBI:24875"/>
        <label>2</label>
    </ligand>
</feature>
<dbReference type="GO" id="GO:0046872">
    <property type="term" value="F:metal ion binding"/>
    <property type="evidence" value="ECO:0007669"/>
    <property type="project" value="UniProtKB-KW"/>
</dbReference>
<comment type="cofactor">
    <cofactor evidence="9">
        <name>Fe cation</name>
        <dbReference type="ChEBI" id="CHEBI:24875"/>
    </cofactor>
    <text evidence="9">Binds 2 iron ions per subunit.</text>
</comment>
<dbReference type="CDD" id="cd01042">
    <property type="entry name" value="DMQH"/>
    <property type="match status" value="1"/>
</dbReference>
<evidence type="ECO:0000256" key="6">
    <source>
        <dbReference type="ARBA" id="ARBA00023004"/>
    </source>
</evidence>
<feature type="binding site" evidence="9">
    <location>
        <position position="100"/>
    </location>
    <ligand>
        <name>Fe cation</name>
        <dbReference type="ChEBI" id="CHEBI:24875"/>
        <label>1</label>
    </ligand>
</feature>
<comment type="pathway">
    <text evidence="1 9">Cofactor biosynthesis; ubiquinone biosynthesis.</text>
</comment>
<feature type="binding site" evidence="9">
    <location>
        <position position="67"/>
    </location>
    <ligand>
        <name>Fe cation</name>
        <dbReference type="ChEBI" id="CHEBI:24875"/>
        <label>1</label>
    </ligand>
</feature>
<dbReference type="Pfam" id="PF03232">
    <property type="entry name" value="COQ7"/>
    <property type="match status" value="1"/>
</dbReference>
<evidence type="ECO:0000313" key="10">
    <source>
        <dbReference type="EMBL" id="RZO75631.1"/>
    </source>
</evidence>
<dbReference type="NCBIfam" id="NF033656">
    <property type="entry name" value="DMQ_monoox_COQ7"/>
    <property type="match status" value="1"/>
</dbReference>
<dbReference type="GO" id="GO:0008682">
    <property type="term" value="F:3-demethoxyubiquinol 3-hydroxylase activity"/>
    <property type="evidence" value="ECO:0007669"/>
    <property type="project" value="UniProtKB-EC"/>
</dbReference>
<proteinExistence type="inferred from homology"/>
<evidence type="ECO:0000256" key="7">
    <source>
        <dbReference type="ARBA" id="ARBA00023033"/>
    </source>
</evidence>
<dbReference type="InterPro" id="IPR011566">
    <property type="entry name" value="Ubq_synth_Coq7"/>
</dbReference>
<evidence type="ECO:0000256" key="8">
    <source>
        <dbReference type="ARBA" id="ARBA00023136"/>
    </source>
</evidence>
<keyword evidence="2 9" id="KW-1003">Cell membrane</keyword>
<accession>A0A520RZJ1</accession>
<dbReference type="GO" id="GO:0006744">
    <property type="term" value="P:ubiquinone biosynthetic process"/>
    <property type="evidence" value="ECO:0007669"/>
    <property type="project" value="UniProtKB-UniRule"/>
</dbReference>
<keyword evidence="6 9" id="KW-0408">Iron</keyword>
<feature type="binding site" evidence="9">
    <location>
        <position position="97"/>
    </location>
    <ligand>
        <name>Fe cation</name>
        <dbReference type="ChEBI" id="CHEBI:24875"/>
        <label>1</label>
    </ligand>
</feature>
<sequence length="218" mass="23679">MSRTPLSFLDNCLLQFDQALRTCVPGSSMAARPSPASKLAAESNAASMSPTEQKHAAGLMRINHTGEVCAQALYAGQASTANLAQVREAMEEAAAEEVDHLAWCEQRLQELDSRPSLFNPLWYALSFGMGAAAGLAGDKWSLGFVAETEKQVCDHLEEHLEKLPESDQRSKAVLEQMIVDERHHGETATEAGGVPLPPPVKQAMLAMSKVMKKTTYRV</sequence>
<gene>
    <name evidence="9 10" type="primary">coq7</name>
    <name evidence="10" type="ORF">EVA69_03960</name>
</gene>
<dbReference type="GO" id="GO:0005886">
    <property type="term" value="C:plasma membrane"/>
    <property type="evidence" value="ECO:0007669"/>
    <property type="project" value="UniProtKB-SubCell"/>
</dbReference>
<dbReference type="AlphaFoldDB" id="A0A520RZJ1"/>
<dbReference type="Gene3D" id="1.20.1260.10">
    <property type="match status" value="1"/>
</dbReference>
<dbReference type="EMBL" id="SHAH01000050">
    <property type="protein sequence ID" value="RZO75631.1"/>
    <property type="molecule type" value="Genomic_DNA"/>
</dbReference>
<dbReference type="InterPro" id="IPR047809">
    <property type="entry name" value="COQ7_proteobact"/>
</dbReference>
<dbReference type="PANTHER" id="PTHR11237">
    <property type="entry name" value="COENZYME Q10 BIOSYNTHESIS PROTEIN 7"/>
    <property type="match status" value="1"/>
</dbReference>